<comment type="subcellular location">
    <subcellularLocation>
        <location evidence="1">Secreted</location>
    </subcellularLocation>
</comment>
<organism evidence="7">
    <name type="scientific">Thrips palmi</name>
    <name type="common">Melon thrips</name>
    <dbReference type="NCBI Taxonomy" id="161013"/>
    <lineage>
        <taxon>Eukaryota</taxon>
        <taxon>Metazoa</taxon>
        <taxon>Ecdysozoa</taxon>
        <taxon>Arthropoda</taxon>
        <taxon>Hexapoda</taxon>
        <taxon>Insecta</taxon>
        <taxon>Pterygota</taxon>
        <taxon>Neoptera</taxon>
        <taxon>Paraneoptera</taxon>
        <taxon>Thysanoptera</taxon>
        <taxon>Terebrantia</taxon>
        <taxon>Thripoidea</taxon>
        <taxon>Thripidae</taxon>
        <taxon>Thrips</taxon>
    </lineage>
</organism>
<dbReference type="AlphaFoldDB" id="A0A6P8ZRX1"/>
<feature type="region of interest" description="Disordered" evidence="4">
    <location>
        <begin position="516"/>
        <end position="562"/>
    </location>
</feature>
<accession>A0A6P8ZRX1</accession>
<dbReference type="OrthoDB" id="6624404at2759"/>
<dbReference type="InterPro" id="IPR017996">
    <property type="entry name" value="MRJP/yellow-related"/>
</dbReference>
<dbReference type="Proteomes" id="UP000515158">
    <property type="component" value="Unplaced"/>
</dbReference>
<feature type="region of interest" description="Disordered" evidence="4">
    <location>
        <begin position="412"/>
        <end position="490"/>
    </location>
</feature>
<dbReference type="InParanoid" id="A0A6P8ZRX1"/>
<proteinExistence type="inferred from homology"/>
<dbReference type="GeneID" id="117649367"/>
<protein>
    <submittedName>
        <fullName evidence="7">Uncharacterized protein LOC117649367 isoform X1</fullName>
    </submittedName>
</protein>
<feature type="chain" id="PRO_5027922529" evidence="5">
    <location>
        <begin position="20"/>
        <end position="623"/>
    </location>
</feature>
<name>A0A6P8ZRX1_THRPL</name>
<evidence type="ECO:0000256" key="5">
    <source>
        <dbReference type="SAM" id="SignalP"/>
    </source>
</evidence>
<feature type="compositionally biased region" description="Acidic residues" evidence="4">
    <location>
        <begin position="472"/>
        <end position="490"/>
    </location>
</feature>
<evidence type="ECO:0000256" key="2">
    <source>
        <dbReference type="ARBA" id="ARBA00009127"/>
    </source>
</evidence>
<evidence type="ECO:0000256" key="3">
    <source>
        <dbReference type="ARBA" id="ARBA00022525"/>
    </source>
</evidence>
<evidence type="ECO:0000256" key="1">
    <source>
        <dbReference type="ARBA" id="ARBA00004613"/>
    </source>
</evidence>
<dbReference type="Gene3D" id="2.120.10.30">
    <property type="entry name" value="TolB, C-terminal domain"/>
    <property type="match status" value="1"/>
</dbReference>
<gene>
    <name evidence="7" type="primary">LOC117649367</name>
</gene>
<keyword evidence="3" id="KW-0964">Secreted</keyword>
<evidence type="ECO:0000313" key="7">
    <source>
        <dbReference type="RefSeq" id="XP_034247944.1"/>
    </source>
</evidence>
<dbReference type="InterPro" id="IPR011042">
    <property type="entry name" value="6-blade_b-propeller_TolB-like"/>
</dbReference>
<dbReference type="RefSeq" id="XP_034247944.1">
    <property type="nucleotide sequence ID" value="XM_034392053.1"/>
</dbReference>
<dbReference type="SUPFAM" id="SSF63829">
    <property type="entry name" value="Calcium-dependent phosphotriesterase"/>
    <property type="match status" value="1"/>
</dbReference>
<dbReference type="KEGG" id="tpal:117649367"/>
<evidence type="ECO:0000313" key="6">
    <source>
        <dbReference type="Proteomes" id="UP000515158"/>
    </source>
</evidence>
<reference evidence="7" key="1">
    <citation type="submission" date="2025-08" db="UniProtKB">
        <authorList>
            <consortium name="RefSeq"/>
        </authorList>
    </citation>
    <scope>IDENTIFICATION</scope>
    <source>
        <tissue evidence="7">Total insect</tissue>
    </source>
</reference>
<evidence type="ECO:0000256" key="4">
    <source>
        <dbReference type="SAM" id="MobiDB-lite"/>
    </source>
</evidence>
<dbReference type="GO" id="GO:0005576">
    <property type="term" value="C:extracellular region"/>
    <property type="evidence" value="ECO:0007669"/>
    <property type="project" value="UniProtKB-SubCell"/>
</dbReference>
<comment type="similarity">
    <text evidence="2">Belongs to the major royal jelly protein family.</text>
</comment>
<sequence length="623" mass="67765">MLVSLSVGLLLALLPATRAWDFNGVVPQDAPVVSVAVWENRAFLAVPRVWRDPRDALDKSLGREWGRGRGRAKGRRGSSSGSLTFIHDGPTLLEAPWPEPRDVAVNATGRASSWMRSRRLAAVRAFPRLEEQAVGDRARLQSVTAVAVESGRGAARLWVLDSGEEPSNSLARCSPKIVVFNLRGNNQKVWLRQFDGLPPGAVSGLAVDPTASDTRAYVGHPDVGGGGTIIVLSWKGKSFWKLRLNGMEAGPQPQPPRAPRRRAPVKCGPPPCWDIAFMQTAKRTPRMVIMPRDAQGIFDVALGALRGPAPDAEHRNDALVAAAELGVRRLARKPTPCPSCGLLGEPSGGLLYFLIGADGGGVVRWDPRRGAGERGHSVIYSDNASLPLSAALFLDAQGAAWAACTTFAEHRDDDLDDREEEVEVDAEDYEEDDEENEYHDAVARPPPRPARRRHRFPRGAVRWTSVRSWNQDNDDEGSGQDDLDGEDDEHAAEPQEYVCMSPVANPVAAAAPCAKADKRSGGFGPSSRPRGSPKALDDANTMMVTRRREHGRHSDRDDDGVAGAHRNVLIEDGDDAPAARTLAVPRSRTAARAALRPTVHCVRLQWSDREDDDEEEVGECQRN</sequence>
<keyword evidence="6" id="KW-1185">Reference proteome</keyword>
<keyword evidence="5" id="KW-0732">Signal</keyword>
<feature type="compositionally biased region" description="Acidic residues" evidence="4">
    <location>
        <begin position="414"/>
        <end position="437"/>
    </location>
</feature>
<feature type="signal peptide" evidence="5">
    <location>
        <begin position="1"/>
        <end position="19"/>
    </location>
</feature>
<dbReference type="Pfam" id="PF03022">
    <property type="entry name" value="MRJP"/>
    <property type="match status" value="1"/>
</dbReference>